<accession>A0A448WPS2</accession>
<keyword evidence="2 5" id="KW-0853">WD repeat</keyword>
<dbReference type="AlphaFoldDB" id="A0A448WPS2"/>
<evidence type="ECO:0000313" key="7">
    <source>
        <dbReference type="Proteomes" id="UP000784294"/>
    </source>
</evidence>
<evidence type="ECO:0000256" key="2">
    <source>
        <dbReference type="ARBA" id="ARBA00022574"/>
    </source>
</evidence>
<protein>
    <submittedName>
        <fullName evidence="6">Uncharacterized protein</fullName>
    </submittedName>
</protein>
<keyword evidence="7" id="KW-1185">Reference proteome</keyword>
<dbReference type="OrthoDB" id="9972657at2759"/>
<dbReference type="InterPro" id="IPR036322">
    <property type="entry name" value="WD40_repeat_dom_sf"/>
</dbReference>
<dbReference type="GO" id="GO:0007219">
    <property type="term" value="P:Notch signaling pathway"/>
    <property type="evidence" value="ECO:0007669"/>
    <property type="project" value="TreeGrafter"/>
</dbReference>
<organism evidence="6 7">
    <name type="scientific">Protopolystoma xenopodis</name>
    <dbReference type="NCBI Taxonomy" id="117903"/>
    <lineage>
        <taxon>Eukaryota</taxon>
        <taxon>Metazoa</taxon>
        <taxon>Spiralia</taxon>
        <taxon>Lophotrochozoa</taxon>
        <taxon>Platyhelminthes</taxon>
        <taxon>Monogenea</taxon>
        <taxon>Polyopisthocotylea</taxon>
        <taxon>Polystomatidea</taxon>
        <taxon>Polystomatidae</taxon>
        <taxon>Protopolystoma</taxon>
    </lineage>
</organism>
<dbReference type="Gene3D" id="2.130.10.10">
    <property type="entry name" value="YVTN repeat-like/Quinoprotein amine dehydrogenase"/>
    <property type="match status" value="1"/>
</dbReference>
<dbReference type="Pfam" id="PF00400">
    <property type="entry name" value="WD40"/>
    <property type="match status" value="1"/>
</dbReference>
<comment type="subcellular location">
    <subcellularLocation>
        <location evidence="1">Nucleus</location>
    </subcellularLocation>
</comment>
<proteinExistence type="predicted"/>
<dbReference type="PROSITE" id="PS50294">
    <property type="entry name" value="WD_REPEATS_REGION"/>
    <property type="match status" value="1"/>
</dbReference>
<dbReference type="SMART" id="SM00320">
    <property type="entry name" value="WD40"/>
    <property type="match status" value="2"/>
</dbReference>
<sequence>MASIGYRGHTAWLTSCAWAPHRPEQFITGSVDRTVRLWDQRNLQVSLYDLIGHSDMVTAVDWASPVIALARAQPHQADHDIEVSTPQVKHYILSASADGSAKIYHYQA</sequence>
<dbReference type="EMBL" id="CAAALY010031208">
    <property type="protein sequence ID" value="VEL17127.1"/>
    <property type="molecule type" value="Genomic_DNA"/>
</dbReference>
<name>A0A448WPS2_9PLAT</name>
<evidence type="ECO:0000256" key="4">
    <source>
        <dbReference type="ARBA" id="ARBA00023242"/>
    </source>
</evidence>
<evidence type="ECO:0000256" key="3">
    <source>
        <dbReference type="ARBA" id="ARBA00022737"/>
    </source>
</evidence>
<evidence type="ECO:0000256" key="1">
    <source>
        <dbReference type="ARBA" id="ARBA00004123"/>
    </source>
</evidence>
<evidence type="ECO:0000313" key="6">
    <source>
        <dbReference type="EMBL" id="VEL17127.1"/>
    </source>
</evidence>
<dbReference type="PANTHER" id="PTHR19848">
    <property type="entry name" value="WD40 REPEAT PROTEIN"/>
    <property type="match status" value="1"/>
</dbReference>
<dbReference type="GO" id="GO:0005730">
    <property type="term" value="C:nucleolus"/>
    <property type="evidence" value="ECO:0007669"/>
    <property type="project" value="TreeGrafter"/>
</dbReference>
<gene>
    <name evidence="6" type="ORF">PXEA_LOCUS10567</name>
</gene>
<dbReference type="Proteomes" id="UP000784294">
    <property type="component" value="Unassembled WGS sequence"/>
</dbReference>
<dbReference type="GO" id="GO:0000027">
    <property type="term" value="P:ribosomal large subunit assembly"/>
    <property type="evidence" value="ECO:0007669"/>
    <property type="project" value="TreeGrafter"/>
</dbReference>
<evidence type="ECO:0000256" key="5">
    <source>
        <dbReference type="PROSITE-ProRule" id="PRU00221"/>
    </source>
</evidence>
<dbReference type="SUPFAM" id="SSF50978">
    <property type="entry name" value="WD40 repeat-like"/>
    <property type="match status" value="1"/>
</dbReference>
<dbReference type="InterPro" id="IPR015943">
    <property type="entry name" value="WD40/YVTN_repeat-like_dom_sf"/>
</dbReference>
<dbReference type="InterPro" id="IPR001680">
    <property type="entry name" value="WD40_rpt"/>
</dbReference>
<comment type="caution">
    <text evidence="6">The sequence shown here is derived from an EMBL/GenBank/DDBJ whole genome shotgun (WGS) entry which is preliminary data.</text>
</comment>
<feature type="repeat" description="WD" evidence="5">
    <location>
        <begin position="6"/>
        <end position="39"/>
    </location>
</feature>
<dbReference type="PANTHER" id="PTHR19848:SF0">
    <property type="entry name" value="NOTCHLESS PROTEIN HOMOLOG 1"/>
    <property type="match status" value="1"/>
</dbReference>
<keyword evidence="4" id="KW-0539">Nucleus</keyword>
<dbReference type="PROSITE" id="PS50082">
    <property type="entry name" value="WD_REPEATS_2"/>
    <property type="match status" value="1"/>
</dbReference>
<reference evidence="6" key="1">
    <citation type="submission" date="2018-11" db="EMBL/GenBank/DDBJ databases">
        <authorList>
            <consortium name="Pathogen Informatics"/>
        </authorList>
    </citation>
    <scope>NUCLEOTIDE SEQUENCE</scope>
</reference>
<keyword evidence="3" id="KW-0677">Repeat</keyword>